<evidence type="ECO:0000256" key="4">
    <source>
        <dbReference type="ARBA" id="ARBA00022670"/>
    </source>
</evidence>
<evidence type="ECO:0000313" key="19">
    <source>
        <dbReference type="EMBL" id="KYG61297.1"/>
    </source>
</evidence>
<evidence type="ECO:0000256" key="9">
    <source>
        <dbReference type="ARBA" id="ARBA00022833"/>
    </source>
</evidence>
<feature type="binding site" evidence="15">
    <location>
        <position position="429"/>
    </location>
    <ligand>
        <name>Zn(2+)</name>
        <dbReference type="ChEBI" id="CHEBI:29105"/>
        <note>catalytic</note>
    </ligand>
</feature>
<dbReference type="EC" id="3.4.24.-" evidence="15"/>
<evidence type="ECO:0000256" key="11">
    <source>
        <dbReference type="ARBA" id="ARBA00022989"/>
    </source>
</evidence>
<sequence>MRSTQKTLALWFFLIIMAVFLFQAYESKHQKVIADFNFSKFTEAVKAGEVATVTFRQDTSEIVGEMKPEFEKKYSGTHFAIIGNTQDEGYKFLQANGITPNYERADNGGFFQSLIVNWLPLILIVAMFLFIMRQIQVGGGKAMSFGKSRARLLTEHKNRVTFKEVAGVDEAKEDLQEIVSFLKDPKKYTKLGGRIPKGVLLVGPPGTGKTLLARAVAGEAGVPFFTISGSDFVEMFVGVGASRVRDLFEQGKKNAPCLIFIDEIDAVGRHRGAGMGGGHDEREQTLNQLLVEMDGFESSEGVILIAATNRPDVLDPALLRPGRFDRRVVVNKPDLKGREQILTVHMRKTPLGPDVEPSKIARGTPGFSGADLENLVNEAALIAARTDKKYLDMEDFEKAKDKVIMGSERRSMVISDEDKRVTAYHEAGHTLVGKKLTGLDPIHKVTIIPRGMALGVTQTLPEKESVSLSKQKAENMIAFLFGGRAAEEVIFKDITTGAGNDIERATDLARHMVCQWGMSKLGPLAFEKREGPVFLGMQYGHTHKDYSESKAQEIDAEVSKIINEGYSIAVRILTDYKDALERLANALLEYETIDGHEVEMLVNGAAVAEIEKYRNNKRDGGGLGAVVTAGKKDSSGSDPVGNTGPVTI</sequence>
<feature type="binding site" evidence="15">
    <location>
        <position position="501"/>
    </location>
    <ligand>
        <name>Zn(2+)</name>
        <dbReference type="ChEBI" id="CHEBI:29105"/>
        <note>catalytic</note>
    </ligand>
</feature>
<keyword evidence="19" id="KW-0131">Cell cycle</keyword>
<comment type="function">
    <text evidence="15">Acts as a processive, ATP-dependent zinc metallopeptidase for both cytoplasmic and membrane proteins. Plays a role in the quality control of integral membrane proteins.</text>
</comment>
<dbReference type="CDD" id="cd19501">
    <property type="entry name" value="RecA-like_FtsH"/>
    <property type="match status" value="1"/>
</dbReference>
<dbReference type="Pfam" id="PF00004">
    <property type="entry name" value="AAA"/>
    <property type="match status" value="1"/>
</dbReference>
<dbReference type="RefSeq" id="WP_063244654.1">
    <property type="nucleotide sequence ID" value="NZ_CP168967.1"/>
</dbReference>
<keyword evidence="10 15" id="KW-0067">ATP-binding</keyword>
<dbReference type="FunFam" id="1.20.58.760:FF:000001">
    <property type="entry name" value="ATP-dependent zinc metalloprotease FtsH"/>
    <property type="match status" value="1"/>
</dbReference>
<dbReference type="Proteomes" id="UP000075391">
    <property type="component" value="Unassembled WGS sequence"/>
</dbReference>
<keyword evidence="4 15" id="KW-0645">Protease</keyword>
<dbReference type="OrthoDB" id="5287470at2"/>
<keyword evidence="19" id="KW-0132">Cell division</keyword>
<comment type="subcellular location">
    <subcellularLocation>
        <location evidence="15">Cell membrane</location>
        <topology evidence="15">Multi-pass membrane protein</topology>
        <orientation evidence="15">Cytoplasmic side</orientation>
    </subcellularLocation>
    <subcellularLocation>
        <location evidence="1">Membrane</location>
    </subcellularLocation>
</comment>
<dbReference type="Pfam" id="PF06480">
    <property type="entry name" value="FtsH_ext"/>
    <property type="match status" value="1"/>
</dbReference>
<dbReference type="PANTHER" id="PTHR23076">
    <property type="entry name" value="METALLOPROTEASE M41 FTSH"/>
    <property type="match status" value="1"/>
</dbReference>
<feature type="transmembrane region" description="Helical" evidence="15">
    <location>
        <begin position="110"/>
        <end position="131"/>
    </location>
</feature>
<comment type="cofactor">
    <cofactor evidence="15">
        <name>Zn(2+)</name>
        <dbReference type="ChEBI" id="CHEBI:29105"/>
    </cofactor>
    <text evidence="15">Binds 1 zinc ion per subunit.</text>
</comment>
<dbReference type="AlphaFoldDB" id="A0A150WEF2"/>
<evidence type="ECO:0000256" key="13">
    <source>
        <dbReference type="ARBA" id="ARBA00023136"/>
    </source>
</evidence>
<dbReference type="PROSITE" id="PS00674">
    <property type="entry name" value="AAA"/>
    <property type="match status" value="1"/>
</dbReference>
<keyword evidence="8 15" id="KW-0378">Hydrolase</keyword>
<dbReference type="InterPro" id="IPR003960">
    <property type="entry name" value="ATPase_AAA_CS"/>
</dbReference>
<name>A0A150WEF2_BDEBC</name>
<dbReference type="InterPro" id="IPR037219">
    <property type="entry name" value="Peptidase_M41-like"/>
</dbReference>
<gene>
    <name evidence="15" type="primary">ftsH</name>
    <name evidence="19" type="ORF">AZI85_10195</name>
</gene>
<dbReference type="Gene3D" id="3.40.50.300">
    <property type="entry name" value="P-loop containing nucleotide triphosphate hydrolases"/>
    <property type="match status" value="1"/>
</dbReference>
<dbReference type="EMBL" id="LUKF01000017">
    <property type="protein sequence ID" value="KYG61297.1"/>
    <property type="molecule type" value="Genomic_DNA"/>
</dbReference>
<keyword evidence="13 15" id="KW-0472">Membrane</keyword>
<dbReference type="GO" id="GO:0006508">
    <property type="term" value="P:proteolysis"/>
    <property type="evidence" value="ECO:0007669"/>
    <property type="project" value="UniProtKB-KW"/>
</dbReference>
<evidence type="ECO:0000256" key="12">
    <source>
        <dbReference type="ARBA" id="ARBA00023049"/>
    </source>
</evidence>
<evidence type="ECO:0000256" key="7">
    <source>
        <dbReference type="ARBA" id="ARBA00022741"/>
    </source>
</evidence>
<accession>A0A150WEF2</accession>
<evidence type="ECO:0000256" key="17">
    <source>
        <dbReference type="SAM" id="MobiDB-lite"/>
    </source>
</evidence>
<dbReference type="GO" id="GO:0008270">
    <property type="term" value="F:zinc ion binding"/>
    <property type="evidence" value="ECO:0007669"/>
    <property type="project" value="UniProtKB-UniRule"/>
</dbReference>
<feature type="domain" description="AAA+ ATPase" evidence="18">
    <location>
        <begin position="195"/>
        <end position="334"/>
    </location>
</feature>
<dbReference type="InterPro" id="IPR041569">
    <property type="entry name" value="AAA_lid_3"/>
</dbReference>
<dbReference type="InterPro" id="IPR003593">
    <property type="entry name" value="AAA+_ATPase"/>
</dbReference>
<dbReference type="Gene3D" id="1.10.8.60">
    <property type="match status" value="1"/>
</dbReference>
<dbReference type="PANTHER" id="PTHR23076:SF97">
    <property type="entry name" value="ATP-DEPENDENT ZINC METALLOPROTEASE YME1L1"/>
    <property type="match status" value="1"/>
</dbReference>
<evidence type="ECO:0000259" key="18">
    <source>
        <dbReference type="SMART" id="SM00382"/>
    </source>
</evidence>
<evidence type="ECO:0000256" key="10">
    <source>
        <dbReference type="ARBA" id="ARBA00022840"/>
    </source>
</evidence>
<comment type="similarity">
    <text evidence="2 15">In the C-terminal section; belongs to the peptidase M41 family.</text>
</comment>
<dbReference type="InterPro" id="IPR027417">
    <property type="entry name" value="P-loop_NTPase"/>
</dbReference>
<evidence type="ECO:0000256" key="15">
    <source>
        <dbReference type="HAMAP-Rule" id="MF_01458"/>
    </source>
</evidence>
<dbReference type="GO" id="GO:0030163">
    <property type="term" value="P:protein catabolic process"/>
    <property type="evidence" value="ECO:0007669"/>
    <property type="project" value="UniProtKB-UniRule"/>
</dbReference>
<organism evidence="19 20">
    <name type="scientific">Bdellovibrio bacteriovorus</name>
    <dbReference type="NCBI Taxonomy" id="959"/>
    <lineage>
        <taxon>Bacteria</taxon>
        <taxon>Pseudomonadati</taxon>
        <taxon>Bdellovibrionota</taxon>
        <taxon>Bdellovibrionia</taxon>
        <taxon>Bdellovibrionales</taxon>
        <taxon>Pseudobdellovibrionaceae</taxon>
        <taxon>Bdellovibrio</taxon>
    </lineage>
</organism>
<dbReference type="SMART" id="SM00382">
    <property type="entry name" value="AAA"/>
    <property type="match status" value="1"/>
</dbReference>
<evidence type="ECO:0000256" key="8">
    <source>
        <dbReference type="ARBA" id="ARBA00022801"/>
    </source>
</evidence>
<evidence type="ECO:0000256" key="2">
    <source>
        <dbReference type="ARBA" id="ARBA00010044"/>
    </source>
</evidence>
<comment type="similarity">
    <text evidence="16">Belongs to the AAA ATPase family.</text>
</comment>
<feature type="active site" evidence="15">
    <location>
        <position position="426"/>
    </location>
</feature>
<dbReference type="GO" id="GO:0005886">
    <property type="term" value="C:plasma membrane"/>
    <property type="evidence" value="ECO:0007669"/>
    <property type="project" value="UniProtKB-SubCell"/>
</dbReference>
<keyword evidence="9 15" id="KW-0862">Zinc</keyword>
<evidence type="ECO:0000256" key="3">
    <source>
        <dbReference type="ARBA" id="ARBA00022475"/>
    </source>
</evidence>
<feature type="transmembrane region" description="Helical" evidence="15">
    <location>
        <begin position="7"/>
        <end position="25"/>
    </location>
</feature>
<feature type="binding site" evidence="15">
    <location>
        <begin position="203"/>
        <end position="210"/>
    </location>
    <ligand>
        <name>ATP</name>
        <dbReference type="ChEBI" id="CHEBI:30616"/>
    </ligand>
</feature>
<proteinExistence type="inferred from homology"/>
<dbReference type="SUPFAM" id="SSF140990">
    <property type="entry name" value="FtsH protease domain-like"/>
    <property type="match status" value="1"/>
</dbReference>
<dbReference type="InterPro" id="IPR000642">
    <property type="entry name" value="Peptidase_M41"/>
</dbReference>
<protein>
    <recommendedName>
        <fullName evidence="15">ATP-dependent zinc metalloprotease FtsH</fullName>
        <ecNumber evidence="15">3.4.24.-</ecNumber>
    </recommendedName>
</protein>
<dbReference type="NCBIfam" id="TIGR01241">
    <property type="entry name" value="FtsH_fam"/>
    <property type="match status" value="1"/>
</dbReference>
<reference evidence="19 20" key="1">
    <citation type="submission" date="2016-03" db="EMBL/GenBank/DDBJ databases">
        <authorList>
            <person name="Ploux O."/>
        </authorList>
    </citation>
    <scope>NUCLEOTIDE SEQUENCE [LARGE SCALE GENOMIC DNA]</scope>
    <source>
        <strain evidence="19 20">BER2</strain>
    </source>
</reference>
<feature type="binding site" evidence="15">
    <location>
        <position position="425"/>
    </location>
    <ligand>
        <name>Zn(2+)</name>
        <dbReference type="ChEBI" id="CHEBI:29105"/>
        <note>catalytic</note>
    </ligand>
</feature>
<comment type="similarity">
    <text evidence="14 15">In the central section; belongs to the AAA ATPase family.</text>
</comment>
<keyword evidence="11 15" id="KW-1133">Transmembrane helix</keyword>
<keyword evidence="3 15" id="KW-1003">Cell membrane</keyword>
<dbReference type="Pfam" id="PF01434">
    <property type="entry name" value="Peptidase_M41"/>
    <property type="match status" value="1"/>
</dbReference>
<evidence type="ECO:0000256" key="6">
    <source>
        <dbReference type="ARBA" id="ARBA00022723"/>
    </source>
</evidence>
<dbReference type="InterPro" id="IPR003959">
    <property type="entry name" value="ATPase_AAA_core"/>
</dbReference>
<dbReference type="InterPro" id="IPR011546">
    <property type="entry name" value="Pept_M41_FtsH_extracell"/>
</dbReference>
<keyword evidence="12 15" id="KW-0482">Metalloprotease</keyword>
<dbReference type="GO" id="GO:0016887">
    <property type="term" value="F:ATP hydrolysis activity"/>
    <property type="evidence" value="ECO:0007669"/>
    <property type="project" value="UniProtKB-UniRule"/>
</dbReference>
<evidence type="ECO:0000313" key="20">
    <source>
        <dbReference type="Proteomes" id="UP000075391"/>
    </source>
</evidence>
<feature type="region of interest" description="Disordered" evidence="17">
    <location>
        <begin position="628"/>
        <end position="648"/>
    </location>
</feature>
<dbReference type="FunFam" id="3.40.50.300:FF:000001">
    <property type="entry name" value="ATP-dependent zinc metalloprotease FtsH"/>
    <property type="match status" value="1"/>
</dbReference>
<evidence type="ECO:0000256" key="1">
    <source>
        <dbReference type="ARBA" id="ARBA00004370"/>
    </source>
</evidence>
<dbReference type="Gene3D" id="1.20.58.760">
    <property type="entry name" value="Peptidase M41"/>
    <property type="match status" value="1"/>
</dbReference>
<evidence type="ECO:0000256" key="16">
    <source>
        <dbReference type="RuleBase" id="RU003651"/>
    </source>
</evidence>
<dbReference type="GO" id="GO:0004176">
    <property type="term" value="F:ATP-dependent peptidase activity"/>
    <property type="evidence" value="ECO:0007669"/>
    <property type="project" value="InterPro"/>
</dbReference>
<dbReference type="HAMAP" id="MF_01458">
    <property type="entry name" value="FtsH"/>
    <property type="match status" value="1"/>
</dbReference>
<dbReference type="InterPro" id="IPR005936">
    <property type="entry name" value="FtsH"/>
</dbReference>
<dbReference type="GO" id="GO:0005524">
    <property type="term" value="F:ATP binding"/>
    <property type="evidence" value="ECO:0007669"/>
    <property type="project" value="UniProtKB-UniRule"/>
</dbReference>
<keyword evidence="7 15" id="KW-0547">Nucleotide-binding</keyword>
<dbReference type="Pfam" id="PF17862">
    <property type="entry name" value="AAA_lid_3"/>
    <property type="match status" value="1"/>
</dbReference>
<keyword evidence="6 15" id="KW-0479">Metal-binding</keyword>
<dbReference type="GO" id="GO:0051301">
    <property type="term" value="P:cell division"/>
    <property type="evidence" value="ECO:0007669"/>
    <property type="project" value="UniProtKB-KW"/>
</dbReference>
<evidence type="ECO:0000256" key="14">
    <source>
        <dbReference type="ARBA" id="ARBA00061570"/>
    </source>
</evidence>
<keyword evidence="5 15" id="KW-0812">Transmembrane</keyword>
<comment type="subunit">
    <text evidence="15">Homohexamer.</text>
</comment>
<comment type="caution">
    <text evidence="19">The sequence shown here is derived from an EMBL/GenBank/DDBJ whole genome shotgun (WGS) entry which is preliminary data.</text>
</comment>
<dbReference type="SUPFAM" id="SSF52540">
    <property type="entry name" value="P-loop containing nucleoside triphosphate hydrolases"/>
    <property type="match status" value="1"/>
</dbReference>
<evidence type="ECO:0000256" key="5">
    <source>
        <dbReference type="ARBA" id="ARBA00022692"/>
    </source>
</evidence>
<dbReference type="GO" id="GO:0004222">
    <property type="term" value="F:metalloendopeptidase activity"/>
    <property type="evidence" value="ECO:0007669"/>
    <property type="project" value="InterPro"/>
</dbReference>
<dbReference type="FunFam" id="1.10.8.60:FF:000001">
    <property type="entry name" value="ATP-dependent zinc metalloprotease FtsH"/>
    <property type="match status" value="1"/>
</dbReference>